<dbReference type="PANTHER" id="PTHR21022:SF19">
    <property type="entry name" value="PREPHENATE DEHYDRATASE-RELATED"/>
    <property type="match status" value="1"/>
</dbReference>
<dbReference type="EMBL" id="SORZ01000001">
    <property type="protein sequence ID" value="TPW35533.1"/>
    <property type="molecule type" value="Genomic_DNA"/>
</dbReference>
<dbReference type="PIRSF" id="PIRSF001500">
    <property type="entry name" value="Chor_mut_pdt_Ppr"/>
    <property type="match status" value="1"/>
</dbReference>
<comment type="catalytic activity">
    <reaction evidence="7">
        <text>prephenate + H(+) = 3-phenylpyruvate + CO2 + H2O</text>
        <dbReference type="Rhea" id="RHEA:21648"/>
        <dbReference type="ChEBI" id="CHEBI:15377"/>
        <dbReference type="ChEBI" id="CHEBI:15378"/>
        <dbReference type="ChEBI" id="CHEBI:16526"/>
        <dbReference type="ChEBI" id="CHEBI:18005"/>
        <dbReference type="ChEBI" id="CHEBI:29934"/>
        <dbReference type="EC" id="4.2.1.51"/>
    </reaction>
</comment>
<dbReference type="GO" id="GO:0004664">
    <property type="term" value="F:prephenate dehydratase activity"/>
    <property type="evidence" value="ECO:0007669"/>
    <property type="project" value="UniProtKB-EC"/>
</dbReference>
<comment type="caution">
    <text evidence="12">The sequence shown here is derived from an EMBL/GenBank/DDBJ whole genome shotgun (WGS) entry which is preliminary data.</text>
</comment>
<dbReference type="PROSITE" id="PS51171">
    <property type="entry name" value="PREPHENATE_DEHYDR_3"/>
    <property type="match status" value="1"/>
</dbReference>
<evidence type="ECO:0000259" key="11">
    <source>
        <dbReference type="PROSITE" id="PS51671"/>
    </source>
</evidence>
<reference evidence="12 13" key="1">
    <citation type="submission" date="2019-03" db="EMBL/GenBank/DDBJ databases">
        <title>The complete genome sequence of Neokomagataea sp. Jb2 NBRC113641.</title>
        <authorList>
            <person name="Chua K.-O."/>
            <person name="Chan K.-G."/>
            <person name="See-Too W.-S."/>
        </authorList>
    </citation>
    <scope>NUCLEOTIDE SEQUENCE [LARGE SCALE GENOMIC DNA]</scope>
    <source>
        <strain evidence="12 13">Jb2</strain>
    </source>
</reference>
<dbReference type="PROSITE" id="PS51671">
    <property type="entry name" value="ACT"/>
    <property type="match status" value="1"/>
</dbReference>
<evidence type="ECO:0000256" key="7">
    <source>
        <dbReference type="ARBA" id="ARBA00047848"/>
    </source>
</evidence>
<organism evidence="12 13">
    <name type="scientific">Oecophyllibacter saccharovorans</name>
    <dbReference type="NCBI Taxonomy" id="2558360"/>
    <lineage>
        <taxon>Bacteria</taxon>
        <taxon>Pseudomonadati</taxon>
        <taxon>Pseudomonadota</taxon>
        <taxon>Alphaproteobacteria</taxon>
        <taxon>Acetobacterales</taxon>
        <taxon>Acetobacteraceae</taxon>
        <taxon>Oecophyllibacter</taxon>
    </lineage>
</organism>
<protein>
    <recommendedName>
        <fullName evidence="2">prephenate dehydratase</fullName>
        <ecNumber evidence="2">4.2.1.51</ecNumber>
    </recommendedName>
</protein>
<dbReference type="Pfam" id="PF01842">
    <property type="entry name" value="ACT"/>
    <property type="match status" value="1"/>
</dbReference>
<dbReference type="CDD" id="cd13631">
    <property type="entry name" value="PBP2_Ct-PDT_like"/>
    <property type="match status" value="1"/>
</dbReference>
<feature type="domain" description="ACT" evidence="11">
    <location>
        <begin position="201"/>
        <end position="278"/>
    </location>
</feature>
<dbReference type="Pfam" id="PF00800">
    <property type="entry name" value="PDT"/>
    <property type="match status" value="1"/>
</dbReference>
<comment type="pathway">
    <text evidence="1">Amino-acid biosynthesis; L-phenylalanine biosynthesis; phenylpyruvate from prephenate: step 1/1.</text>
</comment>
<gene>
    <name evidence="12" type="ORF">E3202_00715</name>
</gene>
<dbReference type="Gene3D" id="3.40.190.10">
    <property type="entry name" value="Periplasmic binding protein-like II"/>
    <property type="match status" value="2"/>
</dbReference>
<evidence type="ECO:0000313" key="13">
    <source>
        <dbReference type="Proteomes" id="UP000315037"/>
    </source>
</evidence>
<keyword evidence="4" id="KW-0057">Aromatic amino acid biosynthesis</keyword>
<feature type="domain" description="Prephenate dehydratase" evidence="10">
    <location>
        <begin position="3"/>
        <end position="178"/>
    </location>
</feature>
<keyword evidence="13" id="KW-1185">Reference proteome</keyword>
<dbReference type="InterPro" id="IPR001086">
    <property type="entry name" value="Preph_deHydtase"/>
</dbReference>
<dbReference type="GO" id="GO:0009094">
    <property type="term" value="P:L-phenylalanine biosynthetic process"/>
    <property type="evidence" value="ECO:0007669"/>
    <property type="project" value="UniProtKB-UniPathway"/>
</dbReference>
<keyword evidence="3" id="KW-0028">Amino-acid biosynthesis</keyword>
<feature type="compositionally biased region" description="Polar residues" evidence="9">
    <location>
        <begin position="290"/>
        <end position="299"/>
    </location>
</feature>
<evidence type="ECO:0000256" key="9">
    <source>
        <dbReference type="SAM" id="MobiDB-lite"/>
    </source>
</evidence>
<dbReference type="UniPathway" id="UPA00121">
    <property type="reaction ID" value="UER00345"/>
</dbReference>
<keyword evidence="6 12" id="KW-0456">Lyase</keyword>
<keyword evidence="5" id="KW-0584">Phenylalanine biosynthesis</keyword>
<sequence>MAVIAFQGRPGAYSDLACREARPGWQTLPCRSFAETIQAVAQGQADEALLPCENSLAGRVPEIHALLPESGLVIVGEHFQRIEHCLLVLPGTRLKELRCVHTHPVALAQVRAFLARTELEGVAAFDTAGAAEEVALRGDRMQGAIASALAGTLNGLTVLERNIEDASHNTTRFYRVARAARAADLPAGHARGQQDVGFMTTLLVRGRNSPGALYRILGCFVRHGVNMTRIESYMLDGSFTATRFLMDVEGAPDEAALAQALAELAEVSEAQRILGVYPRSTEWRDRQGAQGLQNEQASLLSGEWEEGKTE</sequence>
<evidence type="ECO:0000256" key="5">
    <source>
        <dbReference type="ARBA" id="ARBA00023222"/>
    </source>
</evidence>
<dbReference type="EC" id="4.2.1.51" evidence="2"/>
<dbReference type="AlphaFoldDB" id="A0A506UR02"/>
<evidence type="ECO:0000259" key="10">
    <source>
        <dbReference type="PROSITE" id="PS51171"/>
    </source>
</evidence>
<feature type="site" description="Essential for prephenate dehydratase activity" evidence="8">
    <location>
        <position position="171"/>
    </location>
</feature>
<evidence type="ECO:0000256" key="1">
    <source>
        <dbReference type="ARBA" id="ARBA00004741"/>
    </source>
</evidence>
<proteinExistence type="predicted"/>
<evidence type="ECO:0000256" key="4">
    <source>
        <dbReference type="ARBA" id="ARBA00023141"/>
    </source>
</evidence>
<feature type="region of interest" description="Disordered" evidence="9">
    <location>
        <begin position="285"/>
        <end position="310"/>
    </location>
</feature>
<dbReference type="InterPro" id="IPR008242">
    <property type="entry name" value="Chor_mutase/pphenate_deHydtase"/>
</dbReference>
<dbReference type="PANTHER" id="PTHR21022">
    <property type="entry name" value="PREPHENATE DEHYDRATASE P PROTEIN"/>
    <property type="match status" value="1"/>
</dbReference>
<name>A0A506UR02_9PROT</name>
<dbReference type="NCBIfam" id="NF008866">
    <property type="entry name" value="PRK11899.1"/>
    <property type="match status" value="1"/>
</dbReference>
<dbReference type="SUPFAM" id="SSF55021">
    <property type="entry name" value="ACT-like"/>
    <property type="match status" value="1"/>
</dbReference>
<evidence type="ECO:0000256" key="3">
    <source>
        <dbReference type="ARBA" id="ARBA00022605"/>
    </source>
</evidence>
<dbReference type="GO" id="GO:0005737">
    <property type="term" value="C:cytoplasm"/>
    <property type="evidence" value="ECO:0007669"/>
    <property type="project" value="TreeGrafter"/>
</dbReference>
<dbReference type="InterPro" id="IPR045865">
    <property type="entry name" value="ACT-like_dom_sf"/>
</dbReference>
<dbReference type="Gene3D" id="3.30.70.260">
    <property type="match status" value="1"/>
</dbReference>
<dbReference type="CDD" id="cd04905">
    <property type="entry name" value="ACT_CM-PDT"/>
    <property type="match status" value="1"/>
</dbReference>
<dbReference type="InterPro" id="IPR002912">
    <property type="entry name" value="ACT_dom"/>
</dbReference>
<dbReference type="Proteomes" id="UP000315037">
    <property type="component" value="Unassembled WGS sequence"/>
</dbReference>
<evidence type="ECO:0000256" key="8">
    <source>
        <dbReference type="PIRSR" id="PIRSR001500-2"/>
    </source>
</evidence>
<accession>A0A506UR02</accession>
<evidence type="ECO:0000256" key="2">
    <source>
        <dbReference type="ARBA" id="ARBA00013147"/>
    </source>
</evidence>
<dbReference type="RefSeq" id="WP_165600040.1">
    <property type="nucleotide sequence ID" value="NZ_SORZ01000001.1"/>
</dbReference>
<dbReference type="SUPFAM" id="SSF53850">
    <property type="entry name" value="Periplasmic binding protein-like II"/>
    <property type="match status" value="1"/>
</dbReference>
<evidence type="ECO:0000256" key="6">
    <source>
        <dbReference type="ARBA" id="ARBA00023239"/>
    </source>
</evidence>
<evidence type="ECO:0000313" key="12">
    <source>
        <dbReference type="EMBL" id="TPW35533.1"/>
    </source>
</evidence>